<organism evidence="7 8">
    <name type="scientific">Nematostella vectensis</name>
    <name type="common">Starlet sea anemone</name>
    <dbReference type="NCBI Taxonomy" id="45351"/>
    <lineage>
        <taxon>Eukaryota</taxon>
        <taxon>Metazoa</taxon>
        <taxon>Cnidaria</taxon>
        <taxon>Anthozoa</taxon>
        <taxon>Hexacorallia</taxon>
        <taxon>Actiniaria</taxon>
        <taxon>Edwardsiidae</taxon>
        <taxon>Nematostella</taxon>
    </lineage>
</organism>
<dbReference type="PANTHER" id="PTHR19134">
    <property type="entry name" value="RECEPTOR-TYPE TYROSINE-PROTEIN PHOSPHATASE"/>
    <property type="match status" value="1"/>
</dbReference>
<evidence type="ECO:0000256" key="4">
    <source>
        <dbReference type="ARBA" id="ARBA00022912"/>
    </source>
</evidence>
<dbReference type="InterPro" id="IPR000242">
    <property type="entry name" value="PTP_cat"/>
</dbReference>
<feature type="domain" description="Tyrosine specific protein phosphatases" evidence="6">
    <location>
        <begin position="153"/>
        <end position="224"/>
    </location>
</feature>
<dbReference type="InterPro" id="IPR003595">
    <property type="entry name" value="Tyr_Pase_cat"/>
</dbReference>
<dbReference type="GO" id="GO:0004725">
    <property type="term" value="F:protein tyrosine phosphatase activity"/>
    <property type="evidence" value="ECO:0000318"/>
    <property type="project" value="GO_Central"/>
</dbReference>
<keyword evidence="8" id="KW-1185">Reference proteome</keyword>
<evidence type="ECO:0000313" key="8">
    <source>
        <dbReference type="Proteomes" id="UP000001593"/>
    </source>
</evidence>
<dbReference type="PANTHER" id="PTHR19134:SF562">
    <property type="entry name" value="PROTEIN-TYROSINE-PHOSPHATASE"/>
    <property type="match status" value="1"/>
</dbReference>
<comment type="similarity">
    <text evidence="1">Belongs to the protein-tyrosine phosphatase family.</text>
</comment>
<dbReference type="PROSITE" id="PS00383">
    <property type="entry name" value="TYR_PHOSPHATASE_1"/>
    <property type="match status" value="1"/>
</dbReference>
<dbReference type="Pfam" id="PF00102">
    <property type="entry name" value="Y_phosphatase"/>
    <property type="match status" value="2"/>
</dbReference>
<accession>A7SMI4</accession>
<name>A7SMI4_NEMVE</name>
<dbReference type="eggNOG" id="KOG4228">
    <property type="taxonomic scope" value="Eukaryota"/>
</dbReference>
<dbReference type="PROSITE" id="PS50056">
    <property type="entry name" value="TYR_PHOSPHATASE_2"/>
    <property type="match status" value="2"/>
</dbReference>
<dbReference type="PROSITE" id="PS50055">
    <property type="entry name" value="TYR_PHOSPHATASE_PTP"/>
    <property type="match status" value="2"/>
</dbReference>
<dbReference type="FunFam" id="3.90.190.10:FF:000062">
    <property type="entry name" value="Receptor-type tyrosine-protein phosphatase kappa"/>
    <property type="match status" value="1"/>
</dbReference>
<dbReference type="FunFam" id="3.90.190.10:FF:000080">
    <property type="entry name" value="Receptor-type tyrosine-protein phosphatase mu"/>
    <property type="match status" value="1"/>
</dbReference>
<dbReference type="GO" id="GO:0007165">
    <property type="term" value="P:signal transduction"/>
    <property type="evidence" value="ECO:0000318"/>
    <property type="project" value="GO_Central"/>
</dbReference>
<dbReference type="InterPro" id="IPR016130">
    <property type="entry name" value="Tyr_Pase_AS"/>
</dbReference>
<evidence type="ECO:0000259" key="6">
    <source>
        <dbReference type="PROSITE" id="PS50056"/>
    </source>
</evidence>
<dbReference type="PhylomeDB" id="A7SMI4"/>
<dbReference type="InParanoid" id="A7SMI4"/>
<dbReference type="PRINTS" id="PR00700">
    <property type="entry name" value="PRTYPHPHTASE"/>
</dbReference>
<keyword evidence="4" id="KW-0904">Protein phosphatase</keyword>
<proteinExistence type="inferred from homology"/>
<sequence>REKNRYANIIAYDHSRVILEPDSAGDKICDYINASYLHGFDGSFKAYIATQGPVVASFVDFWRMIWQEKSAVIVMLTNLKESEKVKCHQYWPDVSREYGDITVSVHSTEVFADYTKRVLFLAKRSEADKRHVVQLHFTVWPDKGVPQHATAVLGFRKKVNANNPYGSGPIVVHCSAGVGRTGAYIAIDAMLNQAHREKKVDIYKYVEMMRRDRIHMVQTEEQYIFVHMAILEATVCGNTEVPVQDLSRTITKLSAVVPGKGITGFADEFQRLRLVSDSIKEDETNVAKNLQNQNKNRDMEYLPCELNSSRVVLFSTKKEADYINASFADAYKERDLFIMTQAPMTQTTVEFWRMVMQYKAGTIVMLNTLEETGQTYTEYWPTEHPEIYGSVLVEPLSNDNYGDFTMRRLKVSSYTEQSHVIVRHFSYFNWPDKSGPANYQSALELMSEVQRSQQQAKNRPIIVQCSNGTTRSGAFCAIYSILERLKIEQVVDVFQVIKVIRIKRPQSVTSLAQYVSCYEMALRYLDTFGDYANFVL</sequence>
<dbReference type="STRING" id="45351.A7SMI4"/>
<dbReference type="Proteomes" id="UP000001593">
    <property type="component" value="Unassembled WGS sequence"/>
</dbReference>
<feature type="domain" description="Tyrosine specific protein phosphatases" evidence="6">
    <location>
        <begin position="440"/>
        <end position="515"/>
    </location>
</feature>
<dbReference type="InterPro" id="IPR029021">
    <property type="entry name" value="Prot-tyrosine_phosphatase-like"/>
</dbReference>
<protein>
    <recommendedName>
        <fullName evidence="2">protein-tyrosine-phosphatase</fullName>
        <ecNumber evidence="2">3.1.3.48</ecNumber>
    </recommendedName>
</protein>
<evidence type="ECO:0000259" key="5">
    <source>
        <dbReference type="PROSITE" id="PS50055"/>
    </source>
</evidence>
<dbReference type="SMART" id="SM00404">
    <property type="entry name" value="PTPc_motif"/>
    <property type="match status" value="2"/>
</dbReference>
<dbReference type="InterPro" id="IPR050348">
    <property type="entry name" value="Protein-Tyr_Phosphatase"/>
</dbReference>
<dbReference type="Gene3D" id="3.90.190.10">
    <property type="entry name" value="Protein tyrosine phosphatase superfamily"/>
    <property type="match status" value="2"/>
</dbReference>
<dbReference type="SMART" id="SM00194">
    <property type="entry name" value="PTPc"/>
    <property type="match status" value="2"/>
</dbReference>
<dbReference type="AlphaFoldDB" id="A7SMI4"/>
<dbReference type="OMA" id="TFICINI"/>
<dbReference type="EC" id="3.1.3.48" evidence="2"/>
<gene>
    <name evidence="7" type="ORF">NEMVEDRAFT_v1g123758</name>
</gene>
<evidence type="ECO:0000256" key="3">
    <source>
        <dbReference type="ARBA" id="ARBA00022801"/>
    </source>
</evidence>
<evidence type="ECO:0000256" key="1">
    <source>
        <dbReference type="ARBA" id="ARBA00009580"/>
    </source>
</evidence>
<dbReference type="EMBL" id="DS469709">
    <property type="protein sequence ID" value="EDO35062.1"/>
    <property type="molecule type" value="Genomic_DNA"/>
</dbReference>
<feature type="non-terminal residue" evidence="7">
    <location>
        <position position="1"/>
    </location>
</feature>
<dbReference type="SUPFAM" id="SSF52799">
    <property type="entry name" value="(Phosphotyrosine protein) phosphatases II"/>
    <property type="match status" value="2"/>
</dbReference>
<dbReference type="HOGENOM" id="CLU_001645_8_0_1"/>
<dbReference type="InterPro" id="IPR000387">
    <property type="entry name" value="Tyr_Pase_dom"/>
</dbReference>
<feature type="domain" description="Tyrosine-protein phosphatase" evidence="5">
    <location>
        <begin position="1"/>
        <end position="233"/>
    </location>
</feature>
<reference evidence="7 8" key="1">
    <citation type="journal article" date="2007" name="Science">
        <title>Sea anemone genome reveals ancestral eumetazoan gene repertoire and genomic organization.</title>
        <authorList>
            <person name="Putnam N.H."/>
            <person name="Srivastava M."/>
            <person name="Hellsten U."/>
            <person name="Dirks B."/>
            <person name="Chapman J."/>
            <person name="Salamov A."/>
            <person name="Terry A."/>
            <person name="Shapiro H."/>
            <person name="Lindquist E."/>
            <person name="Kapitonov V.V."/>
            <person name="Jurka J."/>
            <person name="Genikhovich G."/>
            <person name="Grigoriev I.V."/>
            <person name="Lucas S.M."/>
            <person name="Steele R.E."/>
            <person name="Finnerty J.R."/>
            <person name="Technau U."/>
            <person name="Martindale M.Q."/>
            <person name="Rokhsar D.S."/>
        </authorList>
    </citation>
    <scope>NUCLEOTIDE SEQUENCE [LARGE SCALE GENOMIC DNA]</scope>
    <source>
        <strain evidence="8">CH2 X CH6</strain>
    </source>
</reference>
<feature type="domain" description="Tyrosine-protein phosphatase" evidence="5">
    <location>
        <begin position="265"/>
        <end position="524"/>
    </location>
</feature>
<keyword evidence="3" id="KW-0378">Hydrolase</keyword>
<dbReference type="CDD" id="cd00047">
    <property type="entry name" value="PTPc"/>
    <property type="match status" value="1"/>
</dbReference>
<evidence type="ECO:0000313" key="7">
    <source>
        <dbReference type="EMBL" id="EDO35062.1"/>
    </source>
</evidence>
<evidence type="ECO:0000256" key="2">
    <source>
        <dbReference type="ARBA" id="ARBA00013064"/>
    </source>
</evidence>